<dbReference type="InterPro" id="IPR011033">
    <property type="entry name" value="PRC_barrel-like_sf"/>
</dbReference>
<name>F2R4D9_STRVP</name>
<evidence type="ECO:0008006" key="4">
    <source>
        <dbReference type="Google" id="ProtNLM"/>
    </source>
</evidence>
<dbReference type="STRING" id="953739.SVEN_0128"/>
<dbReference type="AlphaFoldDB" id="F2R4D9"/>
<protein>
    <recommendedName>
        <fullName evidence="4">PRC domain containing protein</fullName>
    </recommendedName>
</protein>
<proteinExistence type="predicted"/>
<gene>
    <name evidence="2" type="ordered locus">SVEN_0128</name>
</gene>
<evidence type="ECO:0000313" key="2">
    <source>
        <dbReference type="EMBL" id="CCA53416.1"/>
    </source>
</evidence>
<dbReference type="Gene3D" id="3.90.50.10">
    <property type="entry name" value="Photosynthetic Reaction Center, subunit H, domain 2"/>
    <property type="match status" value="1"/>
</dbReference>
<feature type="region of interest" description="Disordered" evidence="1">
    <location>
        <begin position="1"/>
        <end position="32"/>
    </location>
</feature>
<reference evidence="2 3" key="1">
    <citation type="journal article" date="2011" name="BMC Genomics">
        <title>Genome-wide analysis of the role of GlnR in Streptomyces venezuelae provides new insights into global nitrogen regulation in actinomycetes.</title>
        <authorList>
            <person name="Pullan S.T."/>
            <person name="Bibb M.J."/>
            <person name="Merrick M."/>
        </authorList>
    </citation>
    <scope>NUCLEOTIDE SEQUENCE [LARGE SCALE GENOMIC DNA]</scope>
    <source>
        <strain evidence="2">ATCC 10712</strain>
    </source>
</reference>
<dbReference type="eggNOG" id="COG3861">
    <property type="taxonomic scope" value="Bacteria"/>
</dbReference>
<accession>F2R4D9</accession>
<dbReference type="EMBL" id="FR845719">
    <property type="protein sequence ID" value="CCA53416.1"/>
    <property type="molecule type" value="Genomic_DNA"/>
</dbReference>
<dbReference type="KEGG" id="sve:SVEN_0128"/>
<dbReference type="HOGENOM" id="CLU_136247_0_0_11"/>
<dbReference type="GO" id="GO:0030077">
    <property type="term" value="C:plasma membrane light-harvesting complex"/>
    <property type="evidence" value="ECO:0007669"/>
    <property type="project" value="InterPro"/>
</dbReference>
<evidence type="ECO:0000313" key="3">
    <source>
        <dbReference type="Proteomes" id="UP000006854"/>
    </source>
</evidence>
<evidence type="ECO:0000256" key="1">
    <source>
        <dbReference type="SAM" id="MobiDB-lite"/>
    </source>
</evidence>
<dbReference type="PATRIC" id="fig|953739.5.peg.3938"/>
<dbReference type="Proteomes" id="UP000006854">
    <property type="component" value="Chromosome"/>
</dbReference>
<dbReference type="SUPFAM" id="SSF50346">
    <property type="entry name" value="PRC-barrel domain"/>
    <property type="match status" value="1"/>
</dbReference>
<sequence>MNASPRSGQADLRRGTHPATQGTEEEGGGGPPTVLAYRRSCCRVTEHVWSYKSTSGHLAGTDLTGYKVEAIDGGIGKVDKHSDEIGDAYLVVDTGVWIFGKEVLLPADTVVRIDVDERKIFVDRTKEEIKDAPEFHRDKHLGDPDYRQVLGSYYGLGGPFGGRIV</sequence>
<dbReference type="InterPro" id="IPR014747">
    <property type="entry name" value="Bac_photo_RC_H_C"/>
</dbReference>
<organism evidence="2 3">
    <name type="scientific">Streptomyces venezuelae (strain ATCC 10712 / CBS 650.69 / DSM 40230 / JCM 4526 / NBRC 13096 / PD 04745)</name>
    <dbReference type="NCBI Taxonomy" id="953739"/>
    <lineage>
        <taxon>Bacteria</taxon>
        <taxon>Bacillati</taxon>
        <taxon>Actinomycetota</taxon>
        <taxon>Actinomycetes</taxon>
        <taxon>Kitasatosporales</taxon>
        <taxon>Streptomycetaceae</taxon>
        <taxon>Streptomyces</taxon>
    </lineage>
</organism>
<keyword evidence="3" id="KW-1185">Reference proteome</keyword>
<dbReference type="GO" id="GO:0019684">
    <property type="term" value="P:photosynthesis, light reaction"/>
    <property type="evidence" value="ECO:0007669"/>
    <property type="project" value="InterPro"/>
</dbReference>